<sequence>MLLEGGGIDEGEGLHLLESTMIQDEGIVMGIIGPRLVKEEVMEYQELVITSSQNVKSKGYGKVEPPTIHQLFAKLYGEDCLEYKDIIEKKNTSSQSRYTNLKKGEILDNFVYYKRLIFTMDTLFMEANQRAVGKNTNAFIHVVGIGLGVWKKSPCQNKIFMDSCGKRIQFLGKHLYNVSDICFAYINHDSCLTYKHGDTIPIEGHPSKGIKLHIYKREPHSKLKGSDEGKLLVVSYAWDGNALPGNEFWNKKLGSSGDSAAASSTQISELHNPFINPQVCATNLKVVTVENVVGLEDYVKKVDLKILTDPSLYYRSKLGSALQAVLSQAKVDGRLTCGLPPTVAHLERASEDVLLCVLPLTRPGDAATHIQTVLLQAFCYENYIPVIQVDSSEKLGEYCGLGSRIECPCAIITKDEERKRDPLLSPTEQELTDFYEYSVKTNLIIFRTCYVTLEYNKSECALLGSQDADNETSKLEKIVEPYAATLNMVHSLTEACFSAIICLFVGPWSDRFGRKPILIIPIIGTVIGVYLLHKLMKISEAIMIVVGFMSMLVGMLVMGLAKYDWEVYTAAFSRALGGVLSPMVRSLVSKIVPNEEVGKIFSLIVVSESLFGMGGSPIYTAIYNATILTNPAMFNFVSAGIYAFEVAIAISMRGVMTNSIDRDQWLYVTSESRDRIQDGPDITCHKKSYRQGDHTASVILKESFRPVVLLWSYICIYVRLVLTDSNTMASPVLYLTPLDFNFWGHTKDLVYEVEINTKGQLQKRVTDAANQIRKNPEMLNSVYENWYQRKGKFTDSRNISLEGLAVKMRYPCINKSTGCTAKLSYTERETHELRCTFKGFKCAMEKCPWVGKIEDLAAHWASKKMSSKPYHKSNICHTKMKTESYYVNIVDAYNKLFWFKCKLTKNKLHWAVQYIGNTAEAENYYYEIEIFKPGRARKKILMSEYCQSIELENSQLFNDEACVSINADTINNFVSGDQLLIYYMRVIDAKDDNVTQKQLQVKQETFKNEKTNKQRDRSKGPPAHGSKNLKKKQNIQKVLHKQEDGFVVL</sequence>
<keyword evidence="8" id="KW-0479">Metal-binding</keyword>
<comment type="subcellular location">
    <subcellularLocation>
        <location evidence="2">Membrane</location>
        <topology evidence="2">Multi-pass membrane protein</topology>
    </subcellularLocation>
</comment>
<evidence type="ECO:0000313" key="19">
    <source>
        <dbReference type="Proteomes" id="UP000719412"/>
    </source>
</evidence>
<keyword evidence="6" id="KW-0808">Transferase</keyword>
<comment type="similarity">
    <text evidence="4">Belongs to the SINA (Seven in absentia) family.</text>
</comment>
<evidence type="ECO:0000256" key="9">
    <source>
        <dbReference type="ARBA" id="ARBA00022771"/>
    </source>
</evidence>
<keyword evidence="11" id="KW-0862">Zinc</keyword>
<dbReference type="PANTHER" id="PTHR23507">
    <property type="entry name" value="ZGC:174356"/>
    <property type="match status" value="1"/>
</dbReference>
<evidence type="ECO:0000256" key="2">
    <source>
        <dbReference type="ARBA" id="ARBA00004141"/>
    </source>
</evidence>
<dbReference type="Pfam" id="PF16062">
    <property type="entry name" value="MavL-like"/>
    <property type="match status" value="1"/>
</dbReference>
<gene>
    <name evidence="18" type="ORF">GEV33_013207</name>
</gene>
<evidence type="ECO:0000256" key="8">
    <source>
        <dbReference type="ARBA" id="ARBA00022723"/>
    </source>
</evidence>
<keyword evidence="7 16" id="KW-0812">Transmembrane</keyword>
<name>A0A8J6L6N8_TENMO</name>
<dbReference type="Gene3D" id="3.30.1330.30">
    <property type="match status" value="1"/>
</dbReference>
<dbReference type="Gene3D" id="3.30.40.10">
    <property type="entry name" value="Zinc/RING finger domain, C3HC4 (zinc finger)"/>
    <property type="match status" value="1"/>
</dbReference>
<comment type="pathway">
    <text evidence="3">Protein modification; protein ubiquitination.</text>
</comment>
<dbReference type="Pfam" id="PF01248">
    <property type="entry name" value="Ribosomal_L7Ae"/>
    <property type="match status" value="1"/>
</dbReference>
<dbReference type="SUPFAM" id="SSF103473">
    <property type="entry name" value="MFS general substrate transporter"/>
    <property type="match status" value="2"/>
</dbReference>
<feature type="transmembrane region" description="Helical" evidence="16">
    <location>
        <begin position="632"/>
        <end position="652"/>
    </location>
</feature>
<dbReference type="GO" id="GO:0003676">
    <property type="term" value="F:nucleic acid binding"/>
    <property type="evidence" value="ECO:0007669"/>
    <property type="project" value="InterPro"/>
</dbReference>
<evidence type="ECO:0000259" key="17">
    <source>
        <dbReference type="PROSITE" id="PS51081"/>
    </source>
</evidence>
<evidence type="ECO:0000256" key="5">
    <source>
        <dbReference type="ARBA" id="ARBA00012483"/>
    </source>
</evidence>
<dbReference type="AlphaFoldDB" id="A0A8J6L6N8"/>
<dbReference type="GO" id="GO:0005737">
    <property type="term" value="C:cytoplasm"/>
    <property type="evidence" value="ECO:0007669"/>
    <property type="project" value="InterPro"/>
</dbReference>
<organism evidence="18 19">
    <name type="scientific">Tenebrio molitor</name>
    <name type="common">Yellow mealworm beetle</name>
    <dbReference type="NCBI Taxonomy" id="7067"/>
    <lineage>
        <taxon>Eukaryota</taxon>
        <taxon>Metazoa</taxon>
        <taxon>Ecdysozoa</taxon>
        <taxon>Arthropoda</taxon>
        <taxon>Hexapoda</taxon>
        <taxon>Insecta</taxon>
        <taxon>Pterygota</taxon>
        <taxon>Neoptera</taxon>
        <taxon>Endopterygota</taxon>
        <taxon>Coleoptera</taxon>
        <taxon>Polyphaga</taxon>
        <taxon>Cucujiformia</taxon>
        <taxon>Tenebrionidae</taxon>
        <taxon>Tenebrio</taxon>
    </lineage>
</organism>
<dbReference type="InterPro" id="IPR004038">
    <property type="entry name" value="Ribosomal_eL8/eL30/eS12/Gad45"/>
</dbReference>
<dbReference type="Pfam" id="PF03145">
    <property type="entry name" value="Sina_TRAF"/>
    <property type="match status" value="1"/>
</dbReference>
<dbReference type="InterPro" id="IPR032063">
    <property type="entry name" value="MavL-like"/>
</dbReference>
<dbReference type="GO" id="GO:0006511">
    <property type="term" value="P:ubiquitin-dependent protein catabolic process"/>
    <property type="evidence" value="ECO:0007669"/>
    <property type="project" value="InterPro"/>
</dbReference>
<dbReference type="PROSITE" id="PS51081">
    <property type="entry name" value="ZF_SIAH"/>
    <property type="match status" value="1"/>
</dbReference>
<evidence type="ECO:0000313" key="18">
    <source>
        <dbReference type="EMBL" id="KAH0809585.1"/>
    </source>
</evidence>
<keyword evidence="9 14" id="KW-0863">Zinc-finger</keyword>
<dbReference type="InterPro" id="IPR036397">
    <property type="entry name" value="RNaseH_sf"/>
</dbReference>
<protein>
    <recommendedName>
        <fullName evidence="5">RING-type E3 ubiquitin transferase</fullName>
        <ecNumber evidence="5">2.3.2.27</ecNumber>
    </recommendedName>
</protein>
<evidence type="ECO:0000256" key="10">
    <source>
        <dbReference type="ARBA" id="ARBA00022786"/>
    </source>
</evidence>
<evidence type="ECO:0000256" key="1">
    <source>
        <dbReference type="ARBA" id="ARBA00000900"/>
    </source>
</evidence>
<keyword evidence="13 16" id="KW-0472">Membrane</keyword>
<dbReference type="Pfam" id="PF21361">
    <property type="entry name" value="Sina_ZnF"/>
    <property type="match status" value="1"/>
</dbReference>
<evidence type="ECO:0000256" key="3">
    <source>
        <dbReference type="ARBA" id="ARBA00004906"/>
    </source>
</evidence>
<evidence type="ECO:0000256" key="7">
    <source>
        <dbReference type="ARBA" id="ARBA00022692"/>
    </source>
</evidence>
<dbReference type="InterPro" id="IPR018121">
    <property type="entry name" value="7-in-absentia-prot_TRAF-dom"/>
</dbReference>
<evidence type="ECO:0000256" key="16">
    <source>
        <dbReference type="SAM" id="Phobius"/>
    </source>
</evidence>
<proteinExistence type="inferred from homology"/>
<keyword evidence="12 16" id="KW-1133">Transmembrane helix</keyword>
<feature type="transmembrane region" description="Helical" evidence="16">
    <location>
        <begin position="600"/>
        <end position="620"/>
    </location>
</feature>
<feature type="domain" description="SIAH-type" evidence="17">
    <location>
        <begin position="807"/>
        <end position="865"/>
    </location>
</feature>
<evidence type="ECO:0000256" key="14">
    <source>
        <dbReference type="PROSITE-ProRule" id="PRU00455"/>
    </source>
</evidence>
<feature type="region of interest" description="Disordered" evidence="15">
    <location>
        <begin position="1008"/>
        <end position="1034"/>
    </location>
</feature>
<dbReference type="FunFam" id="3.30.40.10:FF:000041">
    <property type="entry name" value="E3 ubiquitin-protein ligase SINAT3"/>
    <property type="match status" value="1"/>
</dbReference>
<reference evidence="18" key="2">
    <citation type="submission" date="2021-08" db="EMBL/GenBank/DDBJ databases">
        <authorList>
            <person name="Eriksson T."/>
        </authorList>
    </citation>
    <scope>NUCLEOTIDE SEQUENCE</scope>
    <source>
        <strain evidence="18">Stoneville</strain>
        <tissue evidence="18">Whole head</tissue>
    </source>
</reference>
<feature type="compositionally biased region" description="Basic and acidic residues" evidence="15">
    <location>
        <begin position="1008"/>
        <end position="1019"/>
    </location>
</feature>
<dbReference type="SUPFAM" id="SSF55315">
    <property type="entry name" value="L30e-like"/>
    <property type="match status" value="1"/>
</dbReference>
<dbReference type="GO" id="GO:0061630">
    <property type="term" value="F:ubiquitin protein ligase activity"/>
    <property type="evidence" value="ECO:0007669"/>
    <property type="project" value="UniProtKB-EC"/>
</dbReference>
<dbReference type="GO" id="GO:0008270">
    <property type="term" value="F:zinc ion binding"/>
    <property type="evidence" value="ECO:0007669"/>
    <property type="project" value="UniProtKB-KW"/>
</dbReference>
<dbReference type="EC" id="2.3.2.27" evidence="5"/>
<evidence type="ECO:0000256" key="6">
    <source>
        <dbReference type="ARBA" id="ARBA00022679"/>
    </source>
</evidence>
<comment type="caution">
    <text evidence="18">The sequence shown here is derived from an EMBL/GenBank/DDBJ whole genome shotgun (WGS) entry which is preliminary data.</text>
</comment>
<dbReference type="Gene3D" id="1.20.1250.20">
    <property type="entry name" value="MFS general substrate transporter like domains"/>
    <property type="match status" value="1"/>
</dbReference>
<dbReference type="GO" id="GO:0022857">
    <property type="term" value="F:transmembrane transporter activity"/>
    <property type="evidence" value="ECO:0007669"/>
    <property type="project" value="TreeGrafter"/>
</dbReference>
<comment type="catalytic activity">
    <reaction evidence="1">
        <text>S-ubiquitinyl-[E2 ubiquitin-conjugating enzyme]-L-cysteine + [acceptor protein]-L-lysine = [E2 ubiquitin-conjugating enzyme]-L-cysteine + N(6)-ubiquitinyl-[acceptor protein]-L-lysine.</text>
        <dbReference type="EC" id="2.3.2.27"/>
    </reaction>
</comment>
<dbReference type="UniPathway" id="UPA00143"/>
<keyword evidence="10" id="KW-0833">Ubl conjugation pathway</keyword>
<dbReference type="InterPro" id="IPR008974">
    <property type="entry name" value="TRAF-like"/>
</dbReference>
<dbReference type="PANTHER" id="PTHR23507:SF39">
    <property type="entry name" value="GH23453P-RELATED"/>
    <property type="match status" value="1"/>
</dbReference>
<dbReference type="Gene3D" id="2.60.210.10">
    <property type="entry name" value="Apoptosis, Tumor Necrosis Factor Receptor Associated Protein 2, Chain A"/>
    <property type="match status" value="1"/>
</dbReference>
<dbReference type="InterPro" id="IPR013010">
    <property type="entry name" value="Znf_SIAH"/>
</dbReference>
<evidence type="ECO:0000256" key="15">
    <source>
        <dbReference type="SAM" id="MobiDB-lite"/>
    </source>
</evidence>
<evidence type="ECO:0000256" key="13">
    <source>
        <dbReference type="ARBA" id="ARBA00023136"/>
    </source>
</evidence>
<dbReference type="SUPFAM" id="SSF49599">
    <property type="entry name" value="TRAF domain-like"/>
    <property type="match status" value="1"/>
</dbReference>
<evidence type="ECO:0000256" key="12">
    <source>
        <dbReference type="ARBA" id="ARBA00022989"/>
    </source>
</evidence>
<evidence type="ECO:0000256" key="11">
    <source>
        <dbReference type="ARBA" id="ARBA00022833"/>
    </source>
</evidence>
<dbReference type="Gene3D" id="3.30.420.10">
    <property type="entry name" value="Ribonuclease H-like superfamily/Ribonuclease H"/>
    <property type="match status" value="1"/>
</dbReference>
<dbReference type="EMBL" id="JABDTM020028038">
    <property type="protein sequence ID" value="KAH0809585.1"/>
    <property type="molecule type" value="Genomic_DNA"/>
</dbReference>
<dbReference type="InterPro" id="IPR013083">
    <property type="entry name" value="Znf_RING/FYVE/PHD"/>
</dbReference>
<feature type="transmembrane region" description="Helical" evidence="16">
    <location>
        <begin position="516"/>
        <end position="532"/>
    </location>
</feature>
<accession>A0A8J6L6N8</accession>
<dbReference type="GO" id="GO:0016020">
    <property type="term" value="C:membrane"/>
    <property type="evidence" value="ECO:0007669"/>
    <property type="project" value="UniProtKB-SubCell"/>
</dbReference>
<evidence type="ECO:0000256" key="4">
    <source>
        <dbReference type="ARBA" id="ARBA00009119"/>
    </source>
</evidence>
<feature type="transmembrane region" description="Helical" evidence="16">
    <location>
        <begin position="541"/>
        <end position="561"/>
    </location>
</feature>
<dbReference type="InterPro" id="IPR036259">
    <property type="entry name" value="MFS_trans_sf"/>
</dbReference>
<keyword evidence="19" id="KW-1185">Reference proteome</keyword>
<dbReference type="GO" id="GO:0016567">
    <property type="term" value="P:protein ubiquitination"/>
    <property type="evidence" value="ECO:0007669"/>
    <property type="project" value="UniProtKB-UniPathway"/>
</dbReference>
<reference evidence="18" key="1">
    <citation type="journal article" date="2020" name="J Insects Food Feed">
        <title>The yellow mealworm (Tenebrio molitor) genome: a resource for the emerging insects as food and feed industry.</title>
        <authorList>
            <person name="Eriksson T."/>
            <person name="Andere A."/>
            <person name="Kelstrup H."/>
            <person name="Emery V."/>
            <person name="Picard C."/>
        </authorList>
    </citation>
    <scope>NUCLEOTIDE SEQUENCE</scope>
    <source>
        <strain evidence="18">Stoneville</strain>
        <tissue evidence="18">Whole head</tissue>
    </source>
</reference>
<dbReference type="Proteomes" id="UP000719412">
    <property type="component" value="Unassembled WGS sequence"/>
</dbReference>
<dbReference type="GO" id="GO:0010498">
    <property type="term" value="P:proteasomal protein catabolic process"/>
    <property type="evidence" value="ECO:0007669"/>
    <property type="project" value="UniProtKB-ARBA"/>
</dbReference>
<dbReference type="InterPro" id="IPR029064">
    <property type="entry name" value="Ribosomal_eL30-like_sf"/>
</dbReference>